<dbReference type="InterPro" id="IPR055372">
    <property type="entry name" value="CBM96"/>
</dbReference>
<proteinExistence type="predicted"/>
<keyword evidence="4" id="KW-0732">Signal</keyword>
<dbReference type="InterPro" id="IPR008979">
    <property type="entry name" value="Galactose-bd-like_sf"/>
</dbReference>
<dbReference type="Gene3D" id="2.60.40.1080">
    <property type="match status" value="1"/>
</dbReference>
<name>A0ABZ0VC41_9MICO</name>
<keyword evidence="7" id="KW-1185">Reference proteome</keyword>
<dbReference type="NCBIfam" id="NF033679">
    <property type="entry name" value="DNRLRE_dom"/>
    <property type="match status" value="1"/>
</dbReference>
<dbReference type="Pfam" id="PF00754">
    <property type="entry name" value="F5_F8_type_C"/>
    <property type="match status" value="1"/>
</dbReference>
<dbReference type="SUPFAM" id="SSF49785">
    <property type="entry name" value="Galactose-binding domain-like"/>
    <property type="match status" value="1"/>
</dbReference>
<keyword evidence="3" id="KW-0964">Secreted</keyword>
<evidence type="ECO:0000259" key="5">
    <source>
        <dbReference type="PROSITE" id="PS50022"/>
    </source>
</evidence>
<dbReference type="Gene3D" id="2.70.98.70">
    <property type="match status" value="1"/>
</dbReference>
<feature type="domain" description="F5/8 type C" evidence="5">
    <location>
        <begin position="679"/>
        <end position="822"/>
    </location>
</feature>
<reference evidence="6 7" key="1">
    <citation type="submission" date="2023-06" db="EMBL/GenBank/DDBJ databases">
        <title>Rock-solubilizing bacteria, Microbacterium invictum, promotes re-establishment of vegetation in rocky wasteland by accelerating rock bio-weathering and reshaping soil bacterial community.</title>
        <authorList>
            <person name="Liu C."/>
        </authorList>
    </citation>
    <scope>NUCLEOTIDE SEQUENCE [LARGE SCALE GENOMIC DNA]</scope>
    <source>
        <strain evidence="6 7">X-18</strain>
    </source>
</reference>
<sequence>MSPDLVSHPRLLITDLAELRDRASANSVAAALYAKVKADADAILSLPVAKYSIPDGLRLLETSREVVRRTYSLAFAWAVEQDPVYSTRLWNELQAVASFPDWNHARHSLDAGEMTHAVAIGYDWLYETWTESQRATLRAAIREHGLKPALTAYDTVSSFPLDWPRLSNNWNIVCNSGMTLGALAIADQEPALSAGIIERAAASIPLAIEEYAPGGAYPEGMTYWNYATKYLVTYIASLVSATGDDRGFIESPGLAETGYFPIYLGGPSGEAFNYYDGFLRLTRPSEMLWLATTFGQPVFGWWGLQGAQAETVSWNQSPMSVAWYEPDAVASPIETRLPLDRHFVRAEVVSIRSGWEDPSAMFTGFKAGDNATSHGDNDLGDFVFDSMGVRWASDLGVDDYNVPGYFDRGPEGQRWTYYRKRAEGQNTVVVNPSKSAGQLVPAVGAIIKKKFRAKAAFAIADLSQANAGLSSWRRGVLQFDDRQQLIVQDEFELIEPGEAWWFMHTTATINVAGDGRSAVLQKDGRQVLARIASPDGATFLNAEAKPLWTSPDPVEQQDVLGMRKLAIRLENTSGARLTVQFTPVREGVKTPKLKRARAMDSWDAGPESTAELASLAVDGVEVPAFSPENRFYSVELPDNVTRPAVSARPASRSGSVTVGRFGSLPGVVEVTVRQGNREPGRYRLHLTRPAVIDGPVAFPYPVIASADDGNVPANTVDGDLATRWSAEGDQWIAYDLGSDGPVAEVAIAWFNGDKRTTKFEIDVATSGEHEWRRVFEGTSSGTSADLETYAFAELTARYVRIVGHGNSVNRFNSISEVVIAGRTVTLPESNVFLASVASGAPAALAIGASVQLVATGTLSDGSAAELDAASVAFATDDPAIATVTPEGELTGVAAGDVSVSAIVITPSDHRLVYDRRIVSVADARTVTFSAAGDAWVNDGANANVNYGTSSTLIVKADPSVGKGYNRQSFVRFEPSDLTGEIQSIALVFSARTNDSTGTDIDIDVRRVEGEFDEALVTWNTKPAIGDSIATFPVTSTITQAVVDVTDALRDAVRAGEPVSVALVQTLGPGQAGLSTVIWSRESATPPVMRVTLA</sequence>
<dbReference type="PROSITE" id="PS50022">
    <property type="entry name" value="FA58C_3"/>
    <property type="match status" value="1"/>
</dbReference>
<comment type="subcellular location">
    <subcellularLocation>
        <location evidence="1">Cell envelope</location>
    </subcellularLocation>
    <subcellularLocation>
        <location evidence="2">Secreted</location>
    </subcellularLocation>
</comment>
<dbReference type="RefSeq" id="WP_322410836.1">
    <property type="nucleotide sequence ID" value="NZ_CP139779.1"/>
</dbReference>
<evidence type="ECO:0000256" key="4">
    <source>
        <dbReference type="ARBA" id="ARBA00022729"/>
    </source>
</evidence>
<organism evidence="6 7">
    <name type="scientific">Microbacterium invictum</name>
    <dbReference type="NCBI Taxonomy" id="515415"/>
    <lineage>
        <taxon>Bacteria</taxon>
        <taxon>Bacillati</taxon>
        <taxon>Actinomycetota</taxon>
        <taxon>Actinomycetes</taxon>
        <taxon>Micrococcales</taxon>
        <taxon>Microbacteriaceae</taxon>
        <taxon>Microbacterium</taxon>
    </lineage>
</organism>
<gene>
    <name evidence="6" type="ORF">T9R20_01710</name>
</gene>
<accession>A0ABZ0VC41</accession>
<dbReference type="Pfam" id="PF02368">
    <property type="entry name" value="Big_2"/>
    <property type="match status" value="1"/>
</dbReference>
<dbReference type="InterPro" id="IPR012480">
    <property type="entry name" value="Hepar_II_III_C"/>
</dbReference>
<dbReference type="Gene3D" id="1.50.10.100">
    <property type="entry name" value="Chondroitin AC/alginate lyase"/>
    <property type="match status" value="1"/>
</dbReference>
<dbReference type="Pfam" id="PF24517">
    <property type="entry name" value="CBM96"/>
    <property type="match status" value="1"/>
</dbReference>
<protein>
    <submittedName>
        <fullName evidence="6">DNRLRE domain-containing protein</fullName>
    </submittedName>
</protein>
<dbReference type="Gene3D" id="2.60.120.260">
    <property type="entry name" value="Galactose-binding domain-like"/>
    <property type="match status" value="1"/>
</dbReference>
<dbReference type="InterPro" id="IPR000421">
    <property type="entry name" value="FA58C"/>
</dbReference>
<dbReference type="EMBL" id="CP139779">
    <property type="protein sequence ID" value="WQB70699.1"/>
    <property type="molecule type" value="Genomic_DNA"/>
</dbReference>
<dbReference type="SUPFAM" id="SSF48230">
    <property type="entry name" value="Chondroitin AC/alginate lyase"/>
    <property type="match status" value="1"/>
</dbReference>
<dbReference type="InterPro" id="IPR003343">
    <property type="entry name" value="Big_2"/>
</dbReference>
<evidence type="ECO:0000313" key="7">
    <source>
        <dbReference type="Proteomes" id="UP001324533"/>
    </source>
</evidence>
<dbReference type="InterPro" id="IPR008929">
    <property type="entry name" value="Chondroitin_lyas"/>
</dbReference>
<dbReference type="PANTHER" id="PTHR38045:SF1">
    <property type="entry name" value="HEPARINASE II_III-LIKE PROTEIN"/>
    <property type="match status" value="1"/>
</dbReference>
<dbReference type="PANTHER" id="PTHR38045">
    <property type="entry name" value="CHROMOSOME 1, WHOLE GENOME SHOTGUN SEQUENCE"/>
    <property type="match status" value="1"/>
</dbReference>
<evidence type="ECO:0000256" key="2">
    <source>
        <dbReference type="ARBA" id="ARBA00004613"/>
    </source>
</evidence>
<evidence type="ECO:0000256" key="1">
    <source>
        <dbReference type="ARBA" id="ARBA00004196"/>
    </source>
</evidence>
<evidence type="ECO:0000256" key="3">
    <source>
        <dbReference type="ARBA" id="ARBA00022525"/>
    </source>
</evidence>
<dbReference type="Proteomes" id="UP001324533">
    <property type="component" value="Chromosome"/>
</dbReference>
<evidence type="ECO:0000313" key="6">
    <source>
        <dbReference type="EMBL" id="WQB70699.1"/>
    </source>
</evidence>
<dbReference type="Pfam" id="PF07940">
    <property type="entry name" value="Hepar_II_III_C"/>
    <property type="match status" value="1"/>
</dbReference>